<accession>A0AAD6RCL1</accession>
<evidence type="ECO:0000313" key="2">
    <source>
        <dbReference type="Proteomes" id="UP001164929"/>
    </source>
</evidence>
<dbReference type="AlphaFoldDB" id="A0AAD6RCL1"/>
<evidence type="ECO:0000313" key="1">
    <source>
        <dbReference type="EMBL" id="KAJ7005935.1"/>
    </source>
</evidence>
<name>A0AAD6RCL1_9ROSI</name>
<comment type="caution">
    <text evidence="1">The sequence shown here is derived from an EMBL/GenBank/DDBJ whole genome shotgun (WGS) entry which is preliminary data.</text>
</comment>
<gene>
    <name evidence="1" type="ORF">NC653_005312</name>
</gene>
<protein>
    <submittedName>
        <fullName evidence="1">Uncharacterized protein</fullName>
    </submittedName>
</protein>
<dbReference type="EMBL" id="JAQIZT010000002">
    <property type="protein sequence ID" value="KAJ7005935.1"/>
    <property type="molecule type" value="Genomic_DNA"/>
</dbReference>
<proteinExistence type="predicted"/>
<sequence length="105" mass="11531">MRVCSHFSSMSIFGYDAIGKCVIWKLNLTGLVNINFHRRMTLEISMLVACSTRQGRLERRILFGQAEQSCVLRLPAACGRSMCSRMSCQVAEGICVHGSGAITAS</sequence>
<dbReference type="Proteomes" id="UP001164929">
    <property type="component" value="Chromosome 2"/>
</dbReference>
<organism evidence="1 2">
    <name type="scientific">Populus alba x Populus x berolinensis</name>
    <dbReference type="NCBI Taxonomy" id="444605"/>
    <lineage>
        <taxon>Eukaryota</taxon>
        <taxon>Viridiplantae</taxon>
        <taxon>Streptophyta</taxon>
        <taxon>Embryophyta</taxon>
        <taxon>Tracheophyta</taxon>
        <taxon>Spermatophyta</taxon>
        <taxon>Magnoliopsida</taxon>
        <taxon>eudicotyledons</taxon>
        <taxon>Gunneridae</taxon>
        <taxon>Pentapetalae</taxon>
        <taxon>rosids</taxon>
        <taxon>fabids</taxon>
        <taxon>Malpighiales</taxon>
        <taxon>Salicaceae</taxon>
        <taxon>Saliceae</taxon>
        <taxon>Populus</taxon>
    </lineage>
</organism>
<reference evidence="1" key="1">
    <citation type="journal article" date="2023" name="Mol. Ecol. Resour.">
        <title>Chromosome-level genome assembly of a triploid poplar Populus alba 'Berolinensis'.</title>
        <authorList>
            <person name="Chen S."/>
            <person name="Yu Y."/>
            <person name="Wang X."/>
            <person name="Wang S."/>
            <person name="Zhang T."/>
            <person name="Zhou Y."/>
            <person name="He R."/>
            <person name="Meng N."/>
            <person name="Wang Y."/>
            <person name="Liu W."/>
            <person name="Liu Z."/>
            <person name="Liu J."/>
            <person name="Guo Q."/>
            <person name="Huang H."/>
            <person name="Sederoff R.R."/>
            <person name="Wang G."/>
            <person name="Qu G."/>
            <person name="Chen S."/>
        </authorList>
    </citation>
    <scope>NUCLEOTIDE SEQUENCE</scope>
    <source>
        <strain evidence="1">SC-2020</strain>
    </source>
</reference>
<keyword evidence="2" id="KW-1185">Reference proteome</keyword>